<organism evidence="1 2">
    <name type="scientific">Chitinophaga tropicalis</name>
    <dbReference type="NCBI Taxonomy" id="2683588"/>
    <lineage>
        <taxon>Bacteria</taxon>
        <taxon>Pseudomonadati</taxon>
        <taxon>Bacteroidota</taxon>
        <taxon>Chitinophagia</taxon>
        <taxon>Chitinophagales</taxon>
        <taxon>Chitinophagaceae</taxon>
        <taxon>Chitinophaga</taxon>
    </lineage>
</organism>
<protein>
    <recommendedName>
        <fullName evidence="3">Thioredoxin family protein</fullName>
    </recommendedName>
</protein>
<keyword evidence="2" id="KW-1185">Reference proteome</keyword>
<sequence>MNTIWLLLLTAVVHAQQEPLSFEQLADSMAVHPKPVVIKIVTSWCPYCRLQDRQISASADVQQVLRNDCYFLVLDAEQHTPVQFNDTTYTFYSNGSANGIHLLALKLVGNKPAYPAWVVLDEKYVVKGTYAGMLKSRELLRFLLLYLHEQDS</sequence>
<evidence type="ECO:0000313" key="2">
    <source>
        <dbReference type="Proteomes" id="UP000461730"/>
    </source>
</evidence>
<dbReference type="EMBL" id="WRXN01000006">
    <property type="protein sequence ID" value="MVT09583.1"/>
    <property type="molecule type" value="Genomic_DNA"/>
</dbReference>
<dbReference type="Proteomes" id="UP000461730">
    <property type="component" value="Unassembled WGS sequence"/>
</dbReference>
<reference evidence="1 2" key="1">
    <citation type="submission" date="2019-12" db="EMBL/GenBank/DDBJ databases">
        <title>Chitinophaga sp. strain ysch24 (GDMCC 1.1355), whole genome shotgun sequence.</title>
        <authorList>
            <person name="Zhang X."/>
        </authorList>
    </citation>
    <scope>NUCLEOTIDE SEQUENCE [LARGE SCALE GENOMIC DNA]</scope>
    <source>
        <strain evidence="2">ysch24</strain>
    </source>
</reference>
<evidence type="ECO:0000313" key="1">
    <source>
        <dbReference type="EMBL" id="MVT09583.1"/>
    </source>
</evidence>
<dbReference type="RefSeq" id="WP_157307029.1">
    <property type="nucleotide sequence ID" value="NZ_WRXN01000006.1"/>
</dbReference>
<comment type="caution">
    <text evidence="1">The sequence shown here is derived from an EMBL/GenBank/DDBJ whole genome shotgun (WGS) entry which is preliminary data.</text>
</comment>
<dbReference type="SUPFAM" id="SSF52833">
    <property type="entry name" value="Thioredoxin-like"/>
    <property type="match status" value="1"/>
</dbReference>
<evidence type="ECO:0008006" key="3">
    <source>
        <dbReference type="Google" id="ProtNLM"/>
    </source>
</evidence>
<dbReference type="Gene3D" id="3.40.30.10">
    <property type="entry name" value="Glutaredoxin"/>
    <property type="match status" value="1"/>
</dbReference>
<dbReference type="AlphaFoldDB" id="A0A7K1U5E6"/>
<name>A0A7K1U5E6_9BACT</name>
<proteinExistence type="predicted"/>
<accession>A0A7K1U5E6</accession>
<dbReference type="InterPro" id="IPR036249">
    <property type="entry name" value="Thioredoxin-like_sf"/>
</dbReference>
<gene>
    <name evidence="1" type="ORF">GO493_15040</name>
</gene>